<organism evidence="3 4">
    <name type="scientific">Catenibacillus scindens</name>
    <dbReference type="NCBI Taxonomy" id="673271"/>
    <lineage>
        <taxon>Bacteria</taxon>
        <taxon>Bacillati</taxon>
        <taxon>Bacillota</taxon>
        <taxon>Clostridia</taxon>
        <taxon>Lachnospirales</taxon>
        <taxon>Lachnospiraceae</taxon>
        <taxon>Catenibacillus</taxon>
    </lineage>
</organism>
<evidence type="ECO:0000256" key="1">
    <source>
        <dbReference type="SAM" id="Coils"/>
    </source>
</evidence>
<dbReference type="Proteomes" id="UP000543642">
    <property type="component" value="Unassembled WGS sequence"/>
</dbReference>
<dbReference type="EMBL" id="JACHFW010000006">
    <property type="protein sequence ID" value="MBB5264712.1"/>
    <property type="molecule type" value="Genomic_DNA"/>
</dbReference>
<evidence type="ECO:0000313" key="4">
    <source>
        <dbReference type="Proteomes" id="UP000543642"/>
    </source>
</evidence>
<proteinExistence type="predicted"/>
<accession>A0A7W8M5M4</accession>
<name>A0A7W8M5M4_9FIRM</name>
<feature type="compositionally biased region" description="Low complexity" evidence="2">
    <location>
        <begin position="305"/>
        <end position="320"/>
    </location>
</feature>
<comment type="caution">
    <text evidence="3">The sequence shown here is derived from an EMBL/GenBank/DDBJ whole genome shotgun (WGS) entry which is preliminary data.</text>
</comment>
<dbReference type="Pfam" id="PF18960">
    <property type="entry name" value="DUF5702"/>
    <property type="match status" value="1"/>
</dbReference>
<feature type="region of interest" description="Disordered" evidence="2">
    <location>
        <begin position="542"/>
        <end position="567"/>
    </location>
</feature>
<gene>
    <name evidence="3" type="ORF">HNP82_001840</name>
</gene>
<reference evidence="3 4" key="1">
    <citation type="submission" date="2020-08" db="EMBL/GenBank/DDBJ databases">
        <title>Genomic Encyclopedia of Type Strains, Phase IV (KMG-IV): sequencing the most valuable type-strain genomes for metagenomic binning, comparative biology and taxonomic classification.</title>
        <authorList>
            <person name="Goeker M."/>
        </authorList>
    </citation>
    <scope>NUCLEOTIDE SEQUENCE [LARGE SCALE GENOMIC DNA]</scope>
    <source>
        <strain evidence="3 4">DSM 106146</strain>
    </source>
</reference>
<sequence length="897" mass="99357">MRLFYKNHGAISVFLCLILLPVLLFGGMTADAARIYMAKVVISDSGEMAMNAGLAQYNEQLHDEYGLFVMDESPEAMSGQLEGFFNASLNGTGLPDTEDYNKLLDLLTENFEAINVAGSEIYRTEVEKQQILEYMKYRAPVCLTEVVLEKLNELKDTQKMTEAMEAEMDFSLSMEECQDSFEEAKTALDLLEQAIQQYVSLGDVGTALNNAYNAFTVDLSRALLMWAAIQDYEERSGSTDLKSMAESYIASAQQVDMNAVTSSVSFNSYMDSLYYKNTVNDLVGSEGIDKLLNDYDKAQEETEASSETGTQAETEAAQENNQEREELEKIVSDYKYHEQRLSGYEDALWNTARNIVNNHYSILHSFVTSAEAVVPLASDAYDKLEIVEDKLEDAADKFENWDDKTQALVDLGKGGSMEEETNRYRDFFMSGEGKSNLENLEDLMEKVQQNQTFFEDLSSGLEGEKFWDQSIAIEEPSSQLSEYSQEAENTVAGYTPEYTFIETARAVYIQNYEHLSMAVSPASLSIGDDFFYRRLIEYCEEKSQEDSQEEQNAANENLNGSKDGAAEAGTIDGYPDFDWSSAGVTLPSSVTSTSASSADDSLTGLDITGDVDDSGARKEAVSEFKSSISAANSFLDRVDEIVTRGAENLYIAEYAMQMFSYYTIDKEDGASLPAEDVISISGYKLSGHKAYGAECEYILWGDSSSQNNVRNTVMLIFGIRMLFNSFFAFTNGTINLTAQTAASAIAGAAPYLIPIVSVVIKLGFAGVETANDVRLLKQGYGVAIIKDERTWCTGSLFSNVNSSAAKITFDYSDYLRVFLNISILTGHEAGVLGRIADCIQVNQPGVDLLNSYTMVAVQADVKCRTTFMRKISDWGESGAWGFPGDYYTIDYESILGY</sequence>
<dbReference type="AlphaFoldDB" id="A0A7W8M5M4"/>
<keyword evidence="1" id="KW-0175">Coiled coil</keyword>
<evidence type="ECO:0000313" key="3">
    <source>
        <dbReference type="EMBL" id="MBB5264712.1"/>
    </source>
</evidence>
<keyword evidence="4" id="KW-1185">Reference proteome</keyword>
<feature type="coiled-coil region" evidence="1">
    <location>
        <begin position="174"/>
        <end position="201"/>
    </location>
</feature>
<dbReference type="InterPro" id="IPR043756">
    <property type="entry name" value="DUF5702"/>
</dbReference>
<evidence type="ECO:0000256" key="2">
    <source>
        <dbReference type="SAM" id="MobiDB-lite"/>
    </source>
</evidence>
<feature type="coiled-coil region" evidence="1">
    <location>
        <begin position="430"/>
        <end position="457"/>
    </location>
</feature>
<protein>
    <submittedName>
        <fullName evidence="3">Uncharacterized protein</fullName>
    </submittedName>
</protein>
<feature type="coiled-coil region" evidence="1">
    <location>
        <begin position="377"/>
        <end position="404"/>
    </location>
</feature>
<feature type="region of interest" description="Disordered" evidence="2">
    <location>
        <begin position="297"/>
        <end position="325"/>
    </location>
</feature>
<dbReference type="RefSeq" id="WP_183773567.1">
    <property type="nucleotide sequence ID" value="NZ_JACHFW010000006.1"/>
</dbReference>